<accession>A0ABV8VJQ5</accession>
<protein>
    <submittedName>
        <fullName evidence="1">Uncharacterized protein</fullName>
    </submittedName>
</protein>
<evidence type="ECO:0000313" key="2">
    <source>
        <dbReference type="Proteomes" id="UP001595844"/>
    </source>
</evidence>
<sequence>MDLTKDLTGIGALRVYILETGHAELPPGVRPLRNSNYLLAGEWTPDSAAGISFPFPFSIEIPWSALEF</sequence>
<comment type="caution">
    <text evidence="1">The sequence shown here is derived from an EMBL/GenBank/DDBJ whole genome shotgun (WGS) entry which is preliminary data.</text>
</comment>
<dbReference type="RefSeq" id="WP_378560947.1">
    <property type="nucleotide sequence ID" value="NZ_JBHSDL010000014.1"/>
</dbReference>
<keyword evidence="2" id="KW-1185">Reference proteome</keyword>
<dbReference type="EMBL" id="JBHSDL010000014">
    <property type="protein sequence ID" value="MFC4374995.1"/>
    <property type="molecule type" value="Genomic_DNA"/>
</dbReference>
<name>A0ABV8VJQ5_9NOCA</name>
<proteinExistence type="predicted"/>
<evidence type="ECO:0000313" key="1">
    <source>
        <dbReference type="EMBL" id="MFC4374995.1"/>
    </source>
</evidence>
<organism evidence="1 2">
    <name type="scientific">Nocardia halotolerans</name>
    <dbReference type="NCBI Taxonomy" id="1755878"/>
    <lineage>
        <taxon>Bacteria</taxon>
        <taxon>Bacillati</taxon>
        <taxon>Actinomycetota</taxon>
        <taxon>Actinomycetes</taxon>
        <taxon>Mycobacteriales</taxon>
        <taxon>Nocardiaceae</taxon>
        <taxon>Nocardia</taxon>
    </lineage>
</organism>
<gene>
    <name evidence="1" type="ORF">ACFO5K_12895</name>
</gene>
<reference evidence="2" key="1">
    <citation type="journal article" date="2019" name="Int. J. Syst. Evol. Microbiol.">
        <title>The Global Catalogue of Microorganisms (GCM) 10K type strain sequencing project: providing services to taxonomists for standard genome sequencing and annotation.</title>
        <authorList>
            <consortium name="The Broad Institute Genomics Platform"/>
            <consortium name="The Broad Institute Genome Sequencing Center for Infectious Disease"/>
            <person name="Wu L."/>
            <person name="Ma J."/>
        </authorList>
    </citation>
    <scope>NUCLEOTIDE SEQUENCE [LARGE SCALE GENOMIC DNA]</scope>
    <source>
        <strain evidence="2">IBRC-M 10490</strain>
    </source>
</reference>
<dbReference type="Proteomes" id="UP001595844">
    <property type="component" value="Unassembled WGS sequence"/>
</dbReference>